<feature type="compositionally biased region" description="Polar residues" evidence="1">
    <location>
        <begin position="104"/>
        <end position="116"/>
    </location>
</feature>
<dbReference type="Proteomes" id="UP001283361">
    <property type="component" value="Unassembled WGS sequence"/>
</dbReference>
<evidence type="ECO:0000313" key="4">
    <source>
        <dbReference type="Proteomes" id="UP001283361"/>
    </source>
</evidence>
<feature type="compositionally biased region" description="Basic and acidic residues" evidence="1">
    <location>
        <begin position="1"/>
        <end position="22"/>
    </location>
</feature>
<keyword evidence="2" id="KW-1133">Transmembrane helix</keyword>
<feature type="region of interest" description="Disordered" evidence="1">
    <location>
        <begin position="1"/>
        <end position="116"/>
    </location>
</feature>
<dbReference type="EMBL" id="JAWDGP010001077">
    <property type="protein sequence ID" value="KAK3795228.1"/>
    <property type="molecule type" value="Genomic_DNA"/>
</dbReference>
<organism evidence="3 4">
    <name type="scientific">Elysia crispata</name>
    <name type="common">lettuce slug</name>
    <dbReference type="NCBI Taxonomy" id="231223"/>
    <lineage>
        <taxon>Eukaryota</taxon>
        <taxon>Metazoa</taxon>
        <taxon>Spiralia</taxon>
        <taxon>Lophotrochozoa</taxon>
        <taxon>Mollusca</taxon>
        <taxon>Gastropoda</taxon>
        <taxon>Heterobranchia</taxon>
        <taxon>Euthyneura</taxon>
        <taxon>Panpulmonata</taxon>
        <taxon>Sacoglossa</taxon>
        <taxon>Placobranchoidea</taxon>
        <taxon>Plakobranchidae</taxon>
        <taxon>Elysia</taxon>
    </lineage>
</organism>
<reference evidence="3" key="1">
    <citation type="journal article" date="2023" name="G3 (Bethesda)">
        <title>A reference genome for the long-term kleptoplast-retaining sea slug Elysia crispata morphotype clarki.</title>
        <authorList>
            <person name="Eastman K.E."/>
            <person name="Pendleton A.L."/>
            <person name="Shaikh M.A."/>
            <person name="Suttiyut T."/>
            <person name="Ogas R."/>
            <person name="Tomko P."/>
            <person name="Gavelis G."/>
            <person name="Widhalm J.R."/>
            <person name="Wisecaver J.H."/>
        </authorList>
    </citation>
    <scope>NUCLEOTIDE SEQUENCE</scope>
    <source>
        <strain evidence="3">ECLA1</strain>
    </source>
</reference>
<sequence length="281" mass="31486">MERAKERKEDTESIIPKLDKMGKPQKACISKEAGGETSFLNKALEGDNSSSSLMEEASMCKSSPCRDSQRTNHGHSDSSDRASRDAKSTDPSSKAVKCKHSELAKSTSLGSQSSKTARSRVSRPPLFFTIFTVSVLSLMAVSLVWAYLSYSSAMSAVEDRLLRLEQAQLDYSDRIEALVAKTVDARLKEVLDQQYHEIRSINKRQADCQCPRGSMMSRGPSKQNRPLFDSCPGSNDSFDFIGFRWFRKSSERTHYDCLIAYLFPMTSFLAFHPLRQSTFGL</sequence>
<keyword evidence="2" id="KW-0812">Transmembrane</keyword>
<name>A0AAE1AWJ8_9GAST</name>
<comment type="caution">
    <text evidence="3">The sequence shown here is derived from an EMBL/GenBank/DDBJ whole genome shotgun (WGS) entry which is preliminary data.</text>
</comment>
<proteinExistence type="predicted"/>
<evidence type="ECO:0000256" key="2">
    <source>
        <dbReference type="SAM" id="Phobius"/>
    </source>
</evidence>
<evidence type="ECO:0000313" key="3">
    <source>
        <dbReference type="EMBL" id="KAK3795228.1"/>
    </source>
</evidence>
<keyword evidence="4" id="KW-1185">Reference proteome</keyword>
<gene>
    <name evidence="3" type="ORF">RRG08_056288</name>
</gene>
<keyword evidence="2" id="KW-0472">Membrane</keyword>
<protein>
    <submittedName>
        <fullName evidence="3">Uncharacterized protein</fullName>
    </submittedName>
</protein>
<dbReference type="AlphaFoldDB" id="A0AAE1AWJ8"/>
<feature type="compositionally biased region" description="Basic and acidic residues" evidence="1">
    <location>
        <begin position="67"/>
        <end position="88"/>
    </location>
</feature>
<evidence type="ECO:0000256" key="1">
    <source>
        <dbReference type="SAM" id="MobiDB-lite"/>
    </source>
</evidence>
<accession>A0AAE1AWJ8</accession>
<feature type="transmembrane region" description="Helical" evidence="2">
    <location>
        <begin position="126"/>
        <end position="148"/>
    </location>
</feature>